<name>A0A8B0SEL3_9GAMM</name>
<keyword evidence="3" id="KW-1185">Reference proteome</keyword>
<evidence type="ECO:0008006" key="4">
    <source>
        <dbReference type="Google" id="ProtNLM"/>
    </source>
</evidence>
<proteinExistence type="predicted"/>
<sequence>MINNKVFVVCAPDYSENSGGSICVHHLADILASLGYTTYIAPLLTEINILSLKKFKSAVMHTFYLHLYKLKKVTSFPANKAKIISVLDAKSLAQKGAIFIYTDTVLGNPYQAKKIVRWLLHYPMFFHKQVCWSQGEIIIRFNDNIPKQNLSGIIFLDQLLKIVKYPIDLYLSKISKDRLGSAHLIRKGVGKDFIHPPNSICIDGLSHHEIATILGKVQYFYSYDLYTAYSSLAAISGCVSIVVPDKNVSILDWYPSIEDRYGISYGTENIKWAIETQSLVLEKLKKNEETNIDNTKLFIASLNNLENF</sequence>
<dbReference type="AlphaFoldDB" id="A0A8B0SEL3"/>
<gene>
    <name evidence="2" type="ORF">J1836_011160</name>
    <name evidence="1" type="ORF">J1836_15775</name>
</gene>
<dbReference type="EMBL" id="JAFMPM010000008">
    <property type="protein sequence ID" value="MBO0614361.1"/>
    <property type="molecule type" value="Genomic_DNA"/>
</dbReference>
<evidence type="ECO:0000313" key="2">
    <source>
        <dbReference type="EMBL" id="QTX09205.1"/>
    </source>
</evidence>
<dbReference type="RefSeq" id="WP_207252096.1">
    <property type="nucleotide sequence ID" value="NZ_JAFMPM010000008.1"/>
</dbReference>
<dbReference type="EMBL" id="CP072748">
    <property type="protein sequence ID" value="QTX09205.1"/>
    <property type="molecule type" value="Genomic_DNA"/>
</dbReference>
<evidence type="ECO:0000313" key="1">
    <source>
        <dbReference type="EMBL" id="MBO0614361.1"/>
    </source>
</evidence>
<reference evidence="2" key="2">
    <citation type="submission" date="2021-04" db="EMBL/GenBank/DDBJ databases">
        <title>Complete Genome and methylome analysis of Thiothrix fructosivorans ATCC 49748.</title>
        <authorList>
            <person name="Fomenkov A."/>
            <person name="Sun L."/>
            <person name="Vincze T."/>
            <person name="Grabovich M.Y."/>
            <person name="Roberts R.J."/>
        </authorList>
    </citation>
    <scope>NUCLEOTIDE SEQUENCE</scope>
    <source>
        <strain evidence="2">ATCC 49748</strain>
    </source>
</reference>
<accession>A0A8B0SEL3</accession>
<evidence type="ECO:0000313" key="3">
    <source>
        <dbReference type="Proteomes" id="UP000664466"/>
    </source>
</evidence>
<protein>
    <recommendedName>
        <fullName evidence="4">WavQ</fullName>
    </recommendedName>
</protein>
<reference evidence="1 3" key="1">
    <citation type="submission" date="2021-03" db="EMBL/GenBank/DDBJ databases">
        <title>Draft genome and methylome analysis of Thiotrix fructosivoruns ATCC 49748.</title>
        <authorList>
            <person name="Fomenkov A."/>
            <person name="Grabovich M.Y."/>
            <person name="Roberts R.J."/>
        </authorList>
    </citation>
    <scope>NUCLEOTIDE SEQUENCE [LARGE SCALE GENOMIC DNA]</scope>
    <source>
        <strain evidence="1 3">ATCC 49748</strain>
    </source>
</reference>
<dbReference type="Proteomes" id="UP000664466">
    <property type="component" value="Unassembled WGS sequence"/>
</dbReference>
<organism evidence="2">
    <name type="scientific">Thiothrix fructosivorans</name>
    <dbReference type="NCBI Taxonomy" id="111770"/>
    <lineage>
        <taxon>Bacteria</taxon>
        <taxon>Pseudomonadati</taxon>
        <taxon>Pseudomonadota</taxon>
        <taxon>Gammaproteobacteria</taxon>
        <taxon>Thiotrichales</taxon>
        <taxon>Thiotrichaceae</taxon>
        <taxon>Thiothrix</taxon>
    </lineage>
</organism>